<reference evidence="3" key="2">
    <citation type="submission" date="2025-08" db="UniProtKB">
        <authorList>
            <consortium name="RefSeq"/>
        </authorList>
    </citation>
    <scope>IDENTIFICATION</scope>
</reference>
<protein>
    <submittedName>
        <fullName evidence="3">F-box/kelch-repeat protein At3g06240-like</fullName>
    </submittedName>
</protein>
<accession>A0ABM0NGG6</accession>
<proteinExistence type="predicted"/>
<dbReference type="PANTHER" id="PTHR31672">
    <property type="entry name" value="BNACNNG10540D PROTEIN"/>
    <property type="match status" value="1"/>
</dbReference>
<dbReference type="GeneID" id="103324177"/>
<keyword evidence="2" id="KW-1185">Reference proteome</keyword>
<evidence type="ECO:0000313" key="3">
    <source>
        <dbReference type="RefSeq" id="XP_008224441.1"/>
    </source>
</evidence>
<name>A0ABM0NGG6_PRUMU</name>
<evidence type="ECO:0000313" key="2">
    <source>
        <dbReference type="Proteomes" id="UP000694861"/>
    </source>
</evidence>
<organism evidence="2 3">
    <name type="scientific">Prunus mume</name>
    <name type="common">Japanese apricot</name>
    <name type="synonym">Armeniaca mume</name>
    <dbReference type="NCBI Taxonomy" id="102107"/>
    <lineage>
        <taxon>Eukaryota</taxon>
        <taxon>Viridiplantae</taxon>
        <taxon>Streptophyta</taxon>
        <taxon>Embryophyta</taxon>
        <taxon>Tracheophyta</taxon>
        <taxon>Spermatophyta</taxon>
        <taxon>Magnoliopsida</taxon>
        <taxon>eudicotyledons</taxon>
        <taxon>Gunneridae</taxon>
        <taxon>Pentapetalae</taxon>
        <taxon>rosids</taxon>
        <taxon>fabids</taxon>
        <taxon>Rosales</taxon>
        <taxon>Rosaceae</taxon>
        <taxon>Amygdaloideae</taxon>
        <taxon>Amygdaleae</taxon>
        <taxon>Prunus</taxon>
    </lineage>
</organism>
<dbReference type="InterPro" id="IPR050796">
    <property type="entry name" value="SCF_F-box_component"/>
</dbReference>
<sequence length="206" mass="23916">MPSKYSWDIVGYANGLVCVRNYTDGGIALWNPSIQKLKKIPEPHAQPPSPELELHNYGFGYDSTNDDYKLVQIVEMANENDIFVSHQVSVYSLKANSWKRIQDIPSSGYGYPVGFFDIVFVNGALGWLMWVELLDPQCIIVTLDLESEKYRAFPIPVDRVDIRDRYTPYLKILGDYLCICLNLWSGWDFWIMKEWKDRIVEPALFY</sequence>
<dbReference type="RefSeq" id="XP_008224441.1">
    <property type="nucleotide sequence ID" value="XM_008226219.1"/>
</dbReference>
<evidence type="ECO:0000259" key="1">
    <source>
        <dbReference type="Pfam" id="PF07734"/>
    </source>
</evidence>
<gene>
    <name evidence="3" type="primary">LOC103324177</name>
</gene>
<dbReference type="InterPro" id="IPR017451">
    <property type="entry name" value="F-box-assoc_interact_dom"/>
</dbReference>
<dbReference type="InterPro" id="IPR006527">
    <property type="entry name" value="F-box-assoc_dom_typ1"/>
</dbReference>
<dbReference type="Pfam" id="PF07734">
    <property type="entry name" value="FBA_1"/>
    <property type="match status" value="1"/>
</dbReference>
<feature type="domain" description="F-box associated beta-propeller type 1" evidence="1">
    <location>
        <begin position="9"/>
        <end position="196"/>
    </location>
</feature>
<reference evidence="2" key="1">
    <citation type="journal article" date="2012" name="Nat. Commun.">
        <title>The genome of Prunus mume.</title>
        <authorList>
            <person name="Zhang Q."/>
            <person name="Chen W."/>
            <person name="Sun L."/>
            <person name="Zhao F."/>
            <person name="Huang B."/>
            <person name="Yang W."/>
            <person name="Tao Y."/>
            <person name="Wang J."/>
            <person name="Yuan Z."/>
            <person name="Fan G."/>
            <person name="Xing Z."/>
            <person name="Han C."/>
            <person name="Pan H."/>
            <person name="Zhong X."/>
            <person name="Shi W."/>
            <person name="Liang X."/>
            <person name="Du D."/>
            <person name="Sun F."/>
            <person name="Xu Z."/>
            <person name="Hao R."/>
            <person name="Lv T."/>
            <person name="Lv Y."/>
            <person name="Zheng Z."/>
            <person name="Sun M."/>
            <person name="Luo L."/>
            <person name="Cai M."/>
            <person name="Gao Y."/>
            <person name="Wang J."/>
            <person name="Yin Y."/>
            <person name="Xu X."/>
            <person name="Cheng T."/>
            <person name="Wang J."/>
        </authorList>
    </citation>
    <scope>NUCLEOTIDE SEQUENCE [LARGE SCALE GENOMIC DNA]</scope>
</reference>
<dbReference type="NCBIfam" id="TIGR01640">
    <property type="entry name" value="F_box_assoc_1"/>
    <property type="match status" value="1"/>
</dbReference>
<dbReference type="PANTHER" id="PTHR31672:SF13">
    <property type="entry name" value="F-BOX PROTEIN CPR30-LIKE"/>
    <property type="match status" value="1"/>
</dbReference>
<dbReference type="Proteomes" id="UP000694861">
    <property type="component" value="Linkage group LG2"/>
</dbReference>